<dbReference type="CDD" id="cd00186">
    <property type="entry name" value="TOP1Ac"/>
    <property type="match status" value="1"/>
</dbReference>
<dbReference type="GO" id="GO:0003677">
    <property type="term" value="F:DNA binding"/>
    <property type="evidence" value="ECO:0007669"/>
    <property type="project" value="UniProtKB-KW"/>
</dbReference>
<dbReference type="SUPFAM" id="SSF56712">
    <property type="entry name" value="Prokaryotic type I DNA topoisomerase"/>
    <property type="match status" value="1"/>
</dbReference>
<feature type="domain" description="Toprim" evidence="11">
    <location>
        <begin position="5"/>
        <end position="125"/>
    </location>
</feature>
<dbReference type="Gene3D" id="1.10.290.10">
    <property type="entry name" value="Topoisomerase I, domain 4"/>
    <property type="match status" value="1"/>
</dbReference>
<reference evidence="13" key="2">
    <citation type="journal article" date="2021" name="Microbiome">
        <title>Successional dynamics and alternative stable states in a saline activated sludge microbial community over 9 years.</title>
        <authorList>
            <person name="Wang Y."/>
            <person name="Ye J."/>
            <person name="Ju F."/>
            <person name="Liu L."/>
            <person name="Boyd J.A."/>
            <person name="Deng Y."/>
            <person name="Parks D.H."/>
            <person name="Jiang X."/>
            <person name="Yin X."/>
            <person name="Woodcroft B.J."/>
            <person name="Tyson G.W."/>
            <person name="Hugenholtz P."/>
            <person name="Polz M.F."/>
            <person name="Zhang T."/>
        </authorList>
    </citation>
    <scope>NUCLEOTIDE SEQUENCE</scope>
    <source>
        <strain evidence="13">HKST-UBA03</strain>
    </source>
</reference>
<dbReference type="GO" id="GO:0006265">
    <property type="term" value="P:DNA topological change"/>
    <property type="evidence" value="ECO:0007669"/>
    <property type="project" value="UniProtKB-UniRule"/>
</dbReference>
<name>A0A955RRU5_UNCKA</name>
<feature type="site" description="Interaction with DNA" evidence="10">
    <location>
        <position position="151"/>
    </location>
</feature>
<evidence type="ECO:0000259" key="11">
    <source>
        <dbReference type="PROSITE" id="PS50880"/>
    </source>
</evidence>
<gene>
    <name evidence="10 13" type="primary">topA</name>
    <name evidence="13" type="ORF">KC614_01795</name>
</gene>
<dbReference type="InterPro" id="IPR023406">
    <property type="entry name" value="Topo_IA_AS"/>
</dbReference>
<evidence type="ECO:0000256" key="4">
    <source>
        <dbReference type="ARBA" id="ARBA00022771"/>
    </source>
</evidence>
<dbReference type="EMBL" id="JAGQKZ010000010">
    <property type="protein sequence ID" value="MCA9391918.1"/>
    <property type="molecule type" value="Genomic_DNA"/>
</dbReference>
<comment type="function">
    <text evidence="10">Releases the supercoiling and torsional tension of DNA, which is introduced during the DNA replication and transcription, by transiently cleaving and rejoining one strand of the DNA duplex. Introduces a single-strand break via transesterification at a target site in duplex DNA. The scissile phosphodiester is attacked by the catalytic tyrosine of the enzyme, resulting in the formation of a DNA-(5'-phosphotyrosyl)-enzyme intermediate and the expulsion of a 3'-OH DNA strand. The free DNA strand then undergoes passage around the unbroken strand, thus removing DNA supercoils. Finally, in the religation step, the DNA 3'-OH attacks the covalent intermediate to expel the active-site tyrosine and restore the DNA phosphodiester backbone.</text>
</comment>
<evidence type="ECO:0000256" key="2">
    <source>
        <dbReference type="ARBA" id="ARBA00009446"/>
    </source>
</evidence>
<keyword evidence="4" id="KW-0863">Zinc-finger</keyword>
<reference evidence="13" key="1">
    <citation type="submission" date="2020-04" db="EMBL/GenBank/DDBJ databases">
        <authorList>
            <person name="Zhang T."/>
        </authorList>
    </citation>
    <scope>NUCLEOTIDE SEQUENCE</scope>
    <source>
        <strain evidence="13">HKST-UBA03</strain>
    </source>
</reference>
<proteinExistence type="inferred from homology"/>
<evidence type="ECO:0000256" key="7">
    <source>
        <dbReference type="ARBA" id="ARBA00023029"/>
    </source>
</evidence>
<dbReference type="AlphaFoldDB" id="A0A955RRU5"/>
<dbReference type="NCBIfam" id="TIGR01051">
    <property type="entry name" value="topA_bact"/>
    <property type="match status" value="1"/>
</dbReference>
<dbReference type="InterPro" id="IPR034149">
    <property type="entry name" value="TOPRIM_TopoI"/>
</dbReference>
<dbReference type="Gene3D" id="1.10.460.10">
    <property type="entry name" value="Topoisomerase I, domain 2"/>
    <property type="match status" value="1"/>
</dbReference>
<dbReference type="GO" id="GO:0008270">
    <property type="term" value="F:zinc ion binding"/>
    <property type="evidence" value="ECO:0007669"/>
    <property type="project" value="UniProtKB-KW"/>
</dbReference>
<dbReference type="InterPro" id="IPR013824">
    <property type="entry name" value="Topo_IA_cen_sub1"/>
</dbReference>
<dbReference type="InterPro" id="IPR013825">
    <property type="entry name" value="Topo_IA_cen_sub2"/>
</dbReference>
<dbReference type="Gene3D" id="3.40.50.140">
    <property type="match status" value="1"/>
</dbReference>
<dbReference type="InterPro" id="IPR023405">
    <property type="entry name" value="Topo_IA_core_domain"/>
</dbReference>
<keyword evidence="8 10" id="KW-0238">DNA-binding</keyword>
<feature type="site" description="Interaction with DNA" evidence="10">
    <location>
        <position position="322"/>
    </location>
</feature>
<evidence type="ECO:0000256" key="5">
    <source>
        <dbReference type="ARBA" id="ARBA00022833"/>
    </source>
</evidence>
<keyword evidence="9 10" id="KW-0413">Isomerase</keyword>
<dbReference type="Proteomes" id="UP000751518">
    <property type="component" value="Unassembled WGS sequence"/>
</dbReference>
<dbReference type="InterPro" id="IPR000380">
    <property type="entry name" value="Topo_IA"/>
</dbReference>
<evidence type="ECO:0000313" key="14">
    <source>
        <dbReference type="Proteomes" id="UP000751518"/>
    </source>
</evidence>
<dbReference type="InterPro" id="IPR028612">
    <property type="entry name" value="Topoisom_1_IA"/>
</dbReference>
<dbReference type="PRINTS" id="PR00417">
    <property type="entry name" value="PRTPISMRASEI"/>
</dbReference>
<dbReference type="Pfam" id="PF01751">
    <property type="entry name" value="Toprim"/>
    <property type="match status" value="1"/>
</dbReference>
<feature type="site" description="Interaction with DNA" evidence="10">
    <location>
        <position position="515"/>
    </location>
</feature>
<dbReference type="SMART" id="SM00437">
    <property type="entry name" value="TOP1Ac"/>
    <property type="match status" value="1"/>
</dbReference>
<dbReference type="GO" id="GO:0003917">
    <property type="term" value="F:DNA topoisomerase type I (single strand cut, ATP-independent) activity"/>
    <property type="evidence" value="ECO:0007669"/>
    <property type="project" value="UniProtKB-UniRule"/>
</dbReference>
<keyword evidence="5" id="KW-0862">Zinc</keyword>
<feature type="site" description="Interaction with DNA" evidence="10">
    <location>
        <position position="160"/>
    </location>
</feature>
<dbReference type="Pfam" id="PF01396">
    <property type="entry name" value="Zn_ribbon_Top1"/>
    <property type="match status" value="2"/>
</dbReference>
<evidence type="ECO:0000313" key="13">
    <source>
        <dbReference type="EMBL" id="MCA9391918.1"/>
    </source>
</evidence>
<evidence type="ECO:0000256" key="3">
    <source>
        <dbReference type="ARBA" id="ARBA00022723"/>
    </source>
</evidence>
<comment type="catalytic activity">
    <reaction evidence="1 10">
        <text>ATP-independent breakage of single-stranded DNA, followed by passage and rejoining.</text>
        <dbReference type="EC" id="5.6.2.1"/>
    </reaction>
</comment>
<organism evidence="13 14">
    <name type="scientific">candidate division WWE3 bacterium</name>
    <dbReference type="NCBI Taxonomy" id="2053526"/>
    <lineage>
        <taxon>Bacteria</taxon>
        <taxon>Katanobacteria</taxon>
    </lineage>
</organism>
<dbReference type="SMART" id="SM00436">
    <property type="entry name" value="TOP1Bc"/>
    <property type="match status" value="1"/>
</dbReference>
<comment type="caution">
    <text evidence="13">The sequence shown here is derived from an EMBL/GenBank/DDBJ whole genome shotgun (WGS) entry which is preliminary data.</text>
</comment>
<dbReference type="Pfam" id="PF01131">
    <property type="entry name" value="Topoisom_bac"/>
    <property type="match status" value="1"/>
</dbReference>
<dbReference type="PANTHER" id="PTHR42785">
    <property type="entry name" value="DNA TOPOISOMERASE, TYPE IA, CORE"/>
    <property type="match status" value="1"/>
</dbReference>
<dbReference type="CDD" id="cd03363">
    <property type="entry name" value="TOPRIM_TopoIA_TopoI"/>
    <property type="match status" value="1"/>
</dbReference>
<dbReference type="PROSITE" id="PS00396">
    <property type="entry name" value="TOPO_IA_1"/>
    <property type="match status" value="1"/>
</dbReference>
<dbReference type="InterPro" id="IPR005733">
    <property type="entry name" value="TopoI_bac-type"/>
</dbReference>
<sequence>MPKKKNLVVVESPTKTKSIAKYLGKDFSVTSSKGHIIDLPKSKLGVDVENNYEPLYQPIRGKGNVIKELKKLAKTAGKIYLATDLDREGEAIAWHIASALEVLDKKGHLSKDSADKVKRVVFSEITKDAILEAFDHPRDFDYGLIDAYQARRVLDRLVGYKLSPLLWKKIQFGLSAGRVQSVALRLIVEREKEREDFKSTPYYKIAMNGVKEGKELTAELTHLDDEKIETKNKLSLFAGEYTYSQTLISTKEKLEELENDLKNAKTFIVSSFESATYSKKPSAPFSTSTLQRSASTRLGLTPKSTMYLAQQLYEEGYITYHRTDSFNLSEQFVSPARDYIKNEFGDEYLPDEAITYASSQKNAQEAHEAIRPTSVGDLKEASLEIEQKIEQKAAKLYELIYSRAVASQMTNAQYKRDTLTLKPNGNLNHDYVFSAQGSILTFDGFIKMWGRTAEDRDIPQLKEGDVVDVNDITNSQHDTSPPPRYTDSSLIKDLEEHGIGRPSTYAPTIDTIIYRNYVGRESSALVPSDIGKAVTHLLVDHFPDIVDLSFTADMENQLDDVAEGKGVWQEIIDEFYKPFEETIEKKEEELERSDYKVIAELDEKCPDCDHILVSKLGRYGKFKSCSNFPECKYAAPFIEKIGMNCPDCKDGDIIIRHTKRGKIFYGCSNYPKCKWASWEDPRKEEDESA</sequence>
<dbReference type="GO" id="GO:0005694">
    <property type="term" value="C:chromosome"/>
    <property type="evidence" value="ECO:0007669"/>
    <property type="project" value="InterPro"/>
</dbReference>
<dbReference type="InterPro" id="IPR013498">
    <property type="entry name" value="Topo_IA_Znf"/>
</dbReference>
<dbReference type="HAMAP" id="MF_00952">
    <property type="entry name" value="Topoisom_1_prok"/>
    <property type="match status" value="1"/>
</dbReference>
<comment type="subunit">
    <text evidence="10">Monomer.</text>
</comment>
<evidence type="ECO:0000256" key="6">
    <source>
        <dbReference type="ARBA" id="ARBA00022842"/>
    </source>
</evidence>
<evidence type="ECO:0000256" key="9">
    <source>
        <dbReference type="ARBA" id="ARBA00023235"/>
    </source>
</evidence>
<dbReference type="PROSITE" id="PS50880">
    <property type="entry name" value="TOPRIM"/>
    <property type="match status" value="1"/>
</dbReference>
<keyword evidence="7 10" id="KW-0799">Topoisomerase</keyword>
<feature type="domain" description="Topo IA-type catalytic" evidence="12">
    <location>
        <begin position="141"/>
        <end position="583"/>
    </location>
</feature>
<protein>
    <recommendedName>
        <fullName evidence="10">DNA topoisomerase 1</fullName>
        <ecNumber evidence="10">5.6.2.1</ecNumber>
    </recommendedName>
    <alternativeName>
        <fullName evidence="10">DNA topoisomerase I</fullName>
    </alternativeName>
</protein>
<feature type="site" description="Interaction with DNA" evidence="10">
    <location>
        <position position="167"/>
    </location>
</feature>
<evidence type="ECO:0000256" key="10">
    <source>
        <dbReference type="HAMAP-Rule" id="MF_00952"/>
    </source>
</evidence>
<feature type="site" description="Interaction with DNA" evidence="10">
    <location>
        <position position="155"/>
    </location>
</feature>
<feature type="site" description="Interaction with DNA" evidence="10">
    <location>
        <position position="35"/>
    </location>
</feature>
<dbReference type="InterPro" id="IPR006171">
    <property type="entry name" value="TOPRIM_dom"/>
</dbReference>
<dbReference type="PANTHER" id="PTHR42785:SF1">
    <property type="entry name" value="DNA TOPOISOMERASE"/>
    <property type="match status" value="1"/>
</dbReference>
<keyword evidence="3" id="KW-0479">Metal-binding</keyword>
<dbReference type="InterPro" id="IPR013497">
    <property type="entry name" value="Topo_IA_cen"/>
</dbReference>
<evidence type="ECO:0000256" key="8">
    <source>
        <dbReference type="ARBA" id="ARBA00023125"/>
    </source>
</evidence>
<feature type="region of interest" description="Interaction with DNA" evidence="10">
    <location>
        <begin position="175"/>
        <end position="180"/>
    </location>
</feature>
<feature type="site" description="Interaction with DNA" evidence="10">
    <location>
        <position position="152"/>
    </location>
</feature>
<dbReference type="Gene3D" id="3.30.65.10">
    <property type="entry name" value="Bacterial Topoisomerase I, domain 1"/>
    <property type="match status" value="2"/>
</dbReference>
<dbReference type="PROSITE" id="PS52039">
    <property type="entry name" value="TOPO_IA_2"/>
    <property type="match status" value="1"/>
</dbReference>
<dbReference type="InterPro" id="IPR003601">
    <property type="entry name" value="Topo_IA_2"/>
</dbReference>
<keyword evidence="6" id="KW-0460">Magnesium</keyword>
<dbReference type="Gene3D" id="2.70.20.10">
    <property type="entry name" value="Topoisomerase I, domain 3"/>
    <property type="match status" value="1"/>
</dbReference>
<dbReference type="InterPro" id="IPR013826">
    <property type="entry name" value="Topo_IA_cen_sub3"/>
</dbReference>
<feature type="active site" description="O-(5'-phospho-DNA)-tyrosine intermediate" evidence="10">
    <location>
        <position position="320"/>
    </location>
</feature>
<comment type="similarity">
    <text evidence="2 10">Belongs to the type IA topoisomerase family.</text>
</comment>
<dbReference type="SUPFAM" id="SSF57783">
    <property type="entry name" value="Zinc beta-ribbon"/>
    <property type="match status" value="1"/>
</dbReference>
<dbReference type="SMART" id="SM00493">
    <property type="entry name" value="TOPRIM"/>
    <property type="match status" value="1"/>
</dbReference>
<accession>A0A955RRU5</accession>
<evidence type="ECO:0000259" key="12">
    <source>
        <dbReference type="PROSITE" id="PS52039"/>
    </source>
</evidence>
<dbReference type="EC" id="5.6.2.1" evidence="10"/>
<dbReference type="InterPro" id="IPR003602">
    <property type="entry name" value="Topo_IA_DNA-bd_dom"/>
</dbReference>
<evidence type="ECO:0000256" key="1">
    <source>
        <dbReference type="ARBA" id="ARBA00000213"/>
    </source>
</evidence>